<reference evidence="7 8" key="1">
    <citation type="submission" date="2017-03" db="EMBL/GenBank/DDBJ databases">
        <title>Complete genome sequence of Candidatus 'Thiodictyon syntrophicum' sp. nov. strain Cad16T, a photolithoautotroph purple sulfur bacterium isolated from an alpine meromictic lake.</title>
        <authorList>
            <person name="Luedin S.M."/>
            <person name="Pothier J.F."/>
            <person name="Danza F."/>
            <person name="Storelli N."/>
            <person name="Wittwer M."/>
            <person name="Tonolla M."/>
        </authorList>
    </citation>
    <scope>NUCLEOTIDE SEQUENCE [LARGE SCALE GENOMIC DNA]</scope>
    <source>
        <strain evidence="7 8">Cad16T</strain>
        <plasmid evidence="8">Plasmid pts417</plasmid>
    </source>
</reference>
<dbReference type="InterPro" id="IPR050377">
    <property type="entry name" value="Radical_SAM_PqqE_MftC-like"/>
</dbReference>
<dbReference type="Gene3D" id="3.20.20.70">
    <property type="entry name" value="Aldolase class I"/>
    <property type="match status" value="1"/>
</dbReference>
<dbReference type="SFLD" id="SFLDG01067">
    <property type="entry name" value="SPASM/twitch_domain_containing"/>
    <property type="match status" value="1"/>
</dbReference>
<evidence type="ECO:0000313" key="7">
    <source>
        <dbReference type="EMBL" id="AUB85054.1"/>
    </source>
</evidence>
<evidence type="ECO:0000313" key="8">
    <source>
        <dbReference type="Proteomes" id="UP000232638"/>
    </source>
</evidence>
<evidence type="ECO:0000256" key="2">
    <source>
        <dbReference type="ARBA" id="ARBA00022691"/>
    </source>
</evidence>
<evidence type="ECO:0000259" key="6">
    <source>
        <dbReference type="Pfam" id="PF04055"/>
    </source>
</evidence>
<evidence type="ECO:0000256" key="4">
    <source>
        <dbReference type="ARBA" id="ARBA00023004"/>
    </source>
</evidence>
<dbReference type="OrthoDB" id="9792276at2"/>
<organism evidence="7 8">
    <name type="scientific">Candidatus Thiodictyon syntrophicum</name>
    <dbReference type="NCBI Taxonomy" id="1166950"/>
    <lineage>
        <taxon>Bacteria</taxon>
        <taxon>Pseudomonadati</taxon>
        <taxon>Pseudomonadota</taxon>
        <taxon>Gammaproteobacteria</taxon>
        <taxon>Chromatiales</taxon>
        <taxon>Chromatiaceae</taxon>
        <taxon>Thiodictyon</taxon>
    </lineage>
</organism>
<keyword evidence="8" id="KW-1185">Reference proteome</keyword>
<evidence type="ECO:0000256" key="5">
    <source>
        <dbReference type="ARBA" id="ARBA00023014"/>
    </source>
</evidence>
<dbReference type="RefSeq" id="WP_100922708.1">
    <property type="nucleotide sequence ID" value="NZ_CP020371.1"/>
</dbReference>
<proteinExistence type="predicted"/>
<dbReference type="GO" id="GO:0046872">
    <property type="term" value="F:metal ion binding"/>
    <property type="evidence" value="ECO:0007669"/>
    <property type="project" value="UniProtKB-KW"/>
</dbReference>
<dbReference type="SFLD" id="SFLDS00029">
    <property type="entry name" value="Radical_SAM"/>
    <property type="match status" value="1"/>
</dbReference>
<dbReference type="EMBL" id="CP020371">
    <property type="protein sequence ID" value="AUB85054.1"/>
    <property type="molecule type" value="Genomic_DNA"/>
</dbReference>
<feature type="domain" description="Radical SAM core" evidence="6">
    <location>
        <begin position="5"/>
        <end position="82"/>
    </location>
</feature>
<keyword evidence="3" id="KW-0479">Metal-binding</keyword>
<evidence type="ECO:0000256" key="1">
    <source>
        <dbReference type="ARBA" id="ARBA00001966"/>
    </source>
</evidence>
<protein>
    <recommendedName>
        <fullName evidence="6">Radical SAM core domain-containing protein</fullName>
    </recommendedName>
</protein>
<dbReference type="InterPro" id="IPR058240">
    <property type="entry name" value="rSAM_sf"/>
</dbReference>
<geneLocation type="plasmid" evidence="8">
    <name>pts417</name>
</geneLocation>
<dbReference type="Pfam" id="PF04055">
    <property type="entry name" value="Radical_SAM"/>
    <property type="match status" value="1"/>
</dbReference>
<name>A0A2K8UHJ3_9GAMM</name>
<comment type="cofactor">
    <cofactor evidence="1">
        <name>[4Fe-4S] cluster</name>
        <dbReference type="ChEBI" id="CHEBI:49883"/>
    </cofactor>
</comment>
<sequence length="408" mass="46426">MNLLLTERCNKNCSFCLIPGRRNSDSTMSFQDYLHCLDIAVASAERTITLLGGEPTLHPDFAKMVESACERGLSIILLTNLLCQDVMISRLHHWSSNNVIEEFLVNADFPDTYSRSSYARFSSNLARVSACPTRVTLAITVSDVRPFSDYDYLIRYYQECDITRVRIALDVRTLWAQIGNRQIGSHYYSVARLLCEQGFAVSAELCAMPRCIFTDYEHRYLSAHCAGYHGLIGCEPNLDVFPDLTVSYCAARPRNGILARPLTFFQSWEHARAYFRGLRDELHLQPVETCGGCADLLRNQCRIGCLARFDDIALPSSNDERSFRRIPDGIAILPLMDRWHIFFMRKGRPSESYVLDTIAMDLIETLWCGGTRDALVRQLLDRFEVGWDQAARDTDALLDRLGDLARVK</sequence>
<keyword evidence="2" id="KW-0949">S-adenosyl-L-methionine</keyword>
<dbReference type="KEGG" id="tsy:THSYN_29410"/>
<keyword evidence="4" id="KW-0408">Iron</keyword>
<dbReference type="InterPro" id="IPR013785">
    <property type="entry name" value="Aldolase_TIM"/>
</dbReference>
<accession>A0A2K8UHJ3</accession>
<dbReference type="GO" id="GO:0003824">
    <property type="term" value="F:catalytic activity"/>
    <property type="evidence" value="ECO:0007669"/>
    <property type="project" value="InterPro"/>
</dbReference>
<dbReference type="Proteomes" id="UP000232638">
    <property type="component" value="Plasmid pTs417"/>
</dbReference>
<dbReference type="CDD" id="cd01335">
    <property type="entry name" value="Radical_SAM"/>
    <property type="match status" value="1"/>
</dbReference>
<keyword evidence="5" id="KW-0411">Iron-sulfur</keyword>
<dbReference type="PANTHER" id="PTHR11228:SF7">
    <property type="entry name" value="PQQA PEPTIDE CYCLASE"/>
    <property type="match status" value="1"/>
</dbReference>
<gene>
    <name evidence="7" type="ORF">THSYN_29410</name>
</gene>
<dbReference type="InterPro" id="IPR007197">
    <property type="entry name" value="rSAM"/>
</dbReference>
<dbReference type="SUPFAM" id="SSF102114">
    <property type="entry name" value="Radical SAM enzymes"/>
    <property type="match status" value="1"/>
</dbReference>
<keyword evidence="7" id="KW-0614">Plasmid</keyword>
<evidence type="ECO:0000256" key="3">
    <source>
        <dbReference type="ARBA" id="ARBA00022723"/>
    </source>
</evidence>
<dbReference type="AlphaFoldDB" id="A0A2K8UHJ3"/>
<dbReference type="PANTHER" id="PTHR11228">
    <property type="entry name" value="RADICAL SAM DOMAIN PROTEIN"/>
    <property type="match status" value="1"/>
</dbReference>
<dbReference type="GO" id="GO:0051536">
    <property type="term" value="F:iron-sulfur cluster binding"/>
    <property type="evidence" value="ECO:0007669"/>
    <property type="project" value="UniProtKB-KW"/>
</dbReference>